<keyword evidence="2" id="KW-1185">Reference proteome</keyword>
<proteinExistence type="predicted"/>
<accession>A0A6N7LUS7</accession>
<dbReference type="RefSeq" id="WP_153500011.1">
    <property type="nucleotide sequence ID" value="NZ_WIRE01000001.1"/>
</dbReference>
<reference evidence="1 2" key="1">
    <citation type="submission" date="2019-10" db="EMBL/GenBank/DDBJ databases">
        <title>Alcanivorax sp.PA15-N-34 draft genome sequence.</title>
        <authorList>
            <person name="Liao X."/>
            <person name="Shao Z."/>
        </authorList>
    </citation>
    <scope>NUCLEOTIDE SEQUENCE [LARGE SCALE GENOMIC DNA]</scope>
    <source>
        <strain evidence="1 2">PA15-N-34</strain>
    </source>
</reference>
<evidence type="ECO:0000313" key="1">
    <source>
        <dbReference type="EMBL" id="MQX52964.1"/>
    </source>
</evidence>
<sequence>MTTQLQDGLFYQDEGFDLLESPFSPWEYGLEPGEDSSHCWRGYTANYAIQDGQLLLSYLALAEPIQYLRFDENGQEITQPIRYPPLNGVLPVRDTSFVTGSWHYHELNMPLDYTGTLTLCRLPRHQDDPDYWEGRDNPDLEDFEHVLQLILEKGRVIAEKEVCVPQPESEDNLPLPLPVGAGEAGELKDGAFDVDEDFLREWGIEPLPPRDEDK</sequence>
<comment type="caution">
    <text evidence="1">The sequence shown here is derived from an EMBL/GenBank/DDBJ whole genome shotgun (WGS) entry which is preliminary data.</text>
</comment>
<dbReference type="EMBL" id="WIRE01000001">
    <property type="protein sequence ID" value="MQX52964.1"/>
    <property type="molecule type" value="Genomic_DNA"/>
</dbReference>
<dbReference type="AlphaFoldDB" id="A0A6N7LUS7"/>
<gene>
    <name evidence="1" type="ORF">GFN93_06855</name>
</gene>
<organism evidence="1 2">
    <name type="scientific">Alcanivorax sediminis</name>
    <dbReference type="NCBI Taxonomy" id="2663008"/>
    <lineage>
        <taxon>Bacteria</taxon>
        <taxon>Pseudomonadati</taxon>
        <taxon>Pseudomonadota</taxon>
        <taxon>Gammaproteobacteria</taxon>
        <taxon>Oceanospirillales</taxon>
        <taxon>Alcanivoracaceae</taxon>
        <taxon>Alcanivorax</taxon>
    </lineage>
</organism>
<protein>
    <submittedName>
        <fullName evidence="1">Uncharacterized protein</fullName>
    </submittedName>
</protein>
<dbReference type="Proteomes" id="UP000469421">
    <property type="component" value="Unassembled WGS sequence"/>
</dbReference>
<evidence type="ECO:0000313" key="2">
    <source>
        <dbReference type="Proteomes" id="UP000469421"/>
    </source>
</evidence>
<name>A0A6N7LUS7_9GAMM</name>